<dbReference type="GO" id="GO:0003700">
    <property type="term" value="F:DNA-binding transcription factor activity"/>
    <property type="evidence" value="ECO:0007669"/>
    <property type="project" value="InterPro"/>
</dbReference>
<evidence type="ECO:0000259" key="7">
    <source>
        <dbReference type="PROSITE" id="PS51000"/>
    </source>
</evidence>
<dbReference type="AlphaFoldDB" id="A0A2H1L2F5"/>
<evidence type="ECO:0000256" key="2">
    <source>
        <dbReference type="ARBA" id="ARBA00022491"/>
    </source>
</evidence>
<dbReference type="SMART" id="SM00420">
    <property type="entry name" value="HTH_DEOR"/>
    <property type="match status" value="1"/>
</dbReference>
<keyword evidence="4" id="KW-0238">DNA-binding</keyword>
<dbReference type="Gene3D" id="3.40.50.1360">
    <property type="match status" value="1"/>
</dbReference>
<dbReference type="InterPro" id="IPR037171">
    <property type="entry name" value="NagB/RpiA_transferase-like"/>
</dbReference>
<dbReference type="PROSITE" id="PS51000">
    <property type="entry name" value="HTH_DEOR_2"/>
    <property type="match status" value="1"/>
</dbReference>
<protein>
    <recommendedName>
        <fullName evidence="1">Lactose phosphotransferase system repressor</fullName>
    </recommendedName>
</protein>
<keyword evidence="9" id="KW-1185">Reference proteome</keyword>
<name>A0A2H1L2F5_9MICO</name>
<dbReference type="PANTHER" id="PTHR30363:SF4">
    <property type="entry name" value="GLYCEROL-3-PHOSPHATE REGULON REPRESSOR"/>
    <property type="match status" value="1"/>
</dbReference>
<dbReference type="InterPro" id="IPR036388">
    <property type="entry name" value="WH-like_DNA-bd_sf"/>
</dbReference>
<evidence type="ECO:0000256" key="5">
    <source>
        <dbReference type="ARBA" id="ARBA00023163"/>
    </source>
</evidence>
<dbReference type="InterPro" id="IPR018356">
    <property type="entry name" value="Tscrpt_reg_HTH_DeoR_CS"/>
</dbReference>
<dbReference type="Pfam" id="PF00455">
    <property type="entry name" value="DeoRC"/>
    <property type="match status" value="1"/>
</dbReference>
<dbReference type="GO" id="GO:0003677">
    <property type="term" value="F:DNA binding"/>
    <property type="evidence" value="ECO:0007669"/>
    <property type="project" value="UniProtKB-KW"/>
</dbReference>
<keyword evidence="2" id="KW-0678">Repressor</keyword>
<organism evidence="8 9">
    <name type="scientific">Brevibacterium jeotgali</name>
    <dbReference type="NCBI Taxonomy" id="1262550"/>
    <lineage>
        <taxon>Bacteria</taxon>
        <taxon>Bacillati</taxon>
        <taxon>Actinomycetota</taxon>
        <taxon>Actinomycetes</taxon>
        <taxon>Micrococcales</taxon>
        <taxon>Brevibacteriaceae</taxon>
        <taxon>Brevibacterium</taxon>
    </lineage>
</organism>
<dbReference type="RefSeq" id="WP_101587708.1">
    <property type="nucleotide sequence ID" value="NZ_FXZM01000002.1"/>
</dbReference>
<keyword evidence="3" id="KW-0805">Transcription regulation</keyword>
<comment type="function">
    <text evidence="6">Repressor of the lactose catabolism operon. Galactose-6-phosphate is the inducer.</text>
</comment>
<evidence type="ECO:0000256" key="1">
    <source>
        <dbReference type="ARBA" id="ARBA00021390"/>
    </source>
</evidence>
<evidence type="ECO:0000256" key="6">
    <source>
        <dbReference type="ARBA" id="ARBA00024937"/>
    </source>
</evidence>
<dbReference type="Gene3D" id="1.10.10.10">
    <property type="entry name" value="Winged helix-like DNA-binding domain superfamily/Winged helix DNA-binding domain"/>
    <property type="match status" value="1"/>
</dbReference>
<dbReference type="InterPro" id="IPR036390">
    <property type="entry name" value="WH_DNA-bd_sf"/>
</dbReference>
<dbReference type="EMBL" id="FXZM01000002">
    <property type="protein sequence ID" value="SMY11077.1"/>
    <property type="molecule type" value="Genomic_DNA"/>
</dbReference>
<reference evidence="9" key="1">
    <citation type="submission" date="2017-03" db="EMBL/GenBank/DDBJ databases">
        <authorList>
            <person name="Monnet C."/>
        </authorList>
    </citation>
    <scope>NUCLEOTIDE SEQUENCE [LARGE SCALE GENOMIC DNA]</scope>
    <source>
        <strain evidence="9">SJ5-8</strain>
    </source>
</reference>
<gene>
    <name evidence="8" type="ORF">BJEO58_00659</name>
</gene>
<feature type="domain" description="HTH deoR-type" evidence="7">
    <location>
        <begin position="12"/>
        <end position="67"/>
    </location>
</feature>
<dbReference type="SUPFAM" id="SSF46785">
    <property type="entry name" value="Winged helix' DNA-binding domain"/>
    <property type="match status" value="1"/>
</dbReference>
<dbReference type="InterPro" id="IPR050313">
    <property type="entry name" value="Carb_Metab_HTH_regulators"/>
</dbReference>
<evidence type="ECO:0000256" key="4">
    <source>
        <dbReference type="ARBA" id="ARBA00023125"/>
    </source>
</evidence>
<dbReference type="PANTHER" id="PTHR30363">
    <property type="entry name" value="HTH-TYPE TRANSCRIPTIONAL REGULATOR SRLR-RELATED"/>
    <property type="match status" value="1"/>
</dbReference>
<accession>A0A2H1L2F5</accession>
<proteinExistence type="predicted"/>
<dbReference type="PRINTS" id="PR00037">
    <property type="entry name" value="HTHLACR"/>
</dbReference>
<dbReference type="SUPFAM" id="SSF100950">
    <property type="entry name" value="NagB/RpiA/CoA transferase-like"/>
    <property type="match status" value="1"/>
</dbReference>
<evidence type="ECO:0000313" key="8">
    <source>
        <dbReference type="EMBL" id="SMY11077.1"/>
    </source>
</evidence>
<dbReference type="PROSITE" id="PS00894">
    <property type="entry name" value="HTH_DEOR_1"/>
    <property type="match status" value="1"/>
</dbReference>
<dbReference type="InterPro" id="IPR001034">
    <property type="entry name" value="DeoR_HTH"/>
</dbReference>
<sequence>MEQVTPRRTHRATRSRRDALVSLVQSGTVRVEDIAALLEVSASTVRRDLAALESAGMVSRTYGGAITSAPYRDRALADRLALNTAEKAGIGRAAVDLVHDGATVFLDAGSTTMAFVEALRQRSVSDVTVVTRGLENALLLVGCDGIDVHVVGGRLTTASHGATGPLALEALGRFSFDLAVLGCDAVSAQLGVGEPTLEEAYVKECAANRSDRSAVLADRSKFGVTGISSWARLPETWTLVTDTDDADLLAPFEEARVRVLSTADSSR</sequence>
<dbReference type="Proteomes" id="UP000234462">
    <property type="component" value="Unassembled WGS sequence"/>
</dbReference>
<dbReference type="InterPro" id="IPR014036">
    <property type="entry name" value="DeoR-like_C"/>
</dbReference>
<dbReference type="SMART" id="SM01134">
    <property type="entry name" value="DeoRC"/>
    <property type="match status" value="1"/>
</dbReference>
<keyword evidence="5" id="KW-0804">Transcription</keyword>
<dbReference type="Pfam" id="PF08220">
    <property type="entry name" value="HTH_DeoR"/>
    <property type="match status" value="1"/>
</dbReference>
<evidence type="ECO:0000256" key="3">
    <source>
        <dbReference type="ARBA" id="ARBA00023015"/>
    </source>
</evidence>
<evidence type="ECO:0000313" key="9">
    <source>
        <dbReference type="Proteomes" id="UP000234462"/>
    </source>
</evidence>